<dbReference type="GO" id="GO:0003700">
    <property type="term" value="F:DNA-binding transcription factor activity"/>
    <property type="evidence" value="ECO:0007669"/>
    <property type="project" value="InterPro"/>
</dbReference>
<dbReference type="SUPFAM" id="SSF46785">
    <property type="entry name" value="Winged helix' DNA-binding domain"/>
    <property type="match status" value="1"/>
</dbReference>
<dbReference type="PROSITE" id="PS50987">
    <property type="entry name" value="HTH_ARSR_2"/>
    <property type="match status" value="1"/>
</dbReference>
<evidence type="ECO:0000256" key="1">
    <source>
        <dbReference type="ARBA" id="ARBA00023015"/>
    </source>
</evidence>
<dbReference type="GO" id="GO:0003677">
    <property type="term" value="F:DNA binding"/>
    <property type="evidence" value="ECO:0007669"/>
    <property type="project" value="UniProtKB-KW"/>
</dbReference>
<keyword evidence="1" id="KW-0805">Transcription regulation</keyword>
<comment type="caution">
    <text evidence="5">The sequence shown here is derived from an EMBL/GenBank/DDBJ whole genome shotgun (WGS) entry which is preliminary data.</text>
</comment>
<proteinExistence type="predicted"/>
<evidence type="ECO:0000313" key="5">
    <source>
        <dbReference type="EMBL" id="OJD65076.1"/>
    </source>
</evidence>
<keyword evidence="2" id="KW-0238">DNA-binding</keyword>
<sequence>MTIITNHEIEYMNFEEKVELLKIMGHPTRLKIINELYKHKVLNVTQLTQILKLPQSTVSQHLGKMKGKILKGDRKGLEIYYSINNPRVKKIIALLIPIQ</sequence>
<name>A0A1J9UNG2_9BACI</name>
<dbReference type="Proteomes" id="UP000181873">
    <property type="component" value="Unassembled WGS sequence"/>
</dbReference>
<dbReference type="PANTHER" id="PTHR43132">
    <property type="entry name" value="ARSENICAL RESISTANCE OPERON REPRESSOR ARSR-RELATED"/>
    <property type="match status" value="1"/>
</dbReference>
<keyword evidence="3" id="KW-0804">Transcription</keyword>
<evidence type="ECO:0000259" key="4">
    <source>
        <dbReference type="PROSITE" id="PS50987"/>
    </source>
</evidence>
<dbReference type="RefSeq" id="WP_071758028.1">
    <property type="nucleotide sequence ID" value="NZ_CBCSIO010000037.1"/>
</dbReference>
<dbReference type="Gene3D" id="1.10.10.10">
    <property type="entry name" value="Winged helix-like DNA-binding domain superfamily/Winged helix DNA-binding domain"/>
    <property type="match status" value="1"/>
</dbReference>
<dbReference type="InterPro" id="IPR051011">
    <property type="entry name" value="Metal_resp_trans_reg"/>
</dbReference>
<dbReference type="EMBL" id="MAOE01000077">
    <property type="protein sequence ID" value="OJD65076.1"/>
    <property type="molecule type" value="Genomic_DNA"/>
</dbReference>
<dbReference type="InterPro" id="IPR036388">
    <property type="entry name" value="WH-like_DNA-bd_sf"/>
</dbReference>
<dbReference type="InterPro" id="IPR011991">
    <property type="entry name" value="ArsR-like_HTH"/>
</dbReference>
<protein>
    <submittedName>
        <fullName evidence="5">Transcriptional regulator</fullName>
    </submittedName>
</protein>
<organism evidence="5 6">
    <name type="scientific">Bacillus albus</name>
    <dbReference type="NCBI Taxonomy" id="2026189"/>
    <lineage>
        <taxon>Bacteria</taxon>
        <taxon>Bacillati</taxon>
        <taxon>Bacillota</taxon>
        <taxon>Bacilli</taxon>
        <taxon>Bacillales</taxon>
        <taxon>Bacillaceae</taxon>
        <taxon>Bacillus</taxon>
        <taxon>Bacillus cereus group</taxon>
    </lineage>
</organism>
<dbReference type="AlphaFoldDB" id="A0A1J9UNG2"/>
<dbReference type="CDD" id="cd00090">
    <property type="entry name" value="HTH_ARSR"/>
    <property type="match status" value="1"/>
</dbReference>
<accession>A0A1J9UNG2</accession>
<dbReference type="Pfam" id="PF01022">
    <property type="entry name" value="HTH_5"/>
    <property type="match status" value="1"/>
</dbReference>
<feature type="domain" description="HTH arsR-type" evidence="4">
    <location>
        <begin position="9"/>
        <end position="99"/>
    </location>
</feature>
<evidence type="ECO:0000256" key="2">
    <source>
        <dbReference type="ARBA" id="ARBA00023125"/>
    </source>
</evidence>
<evidence type="ECO:0000313" key="6">
    <source>
        <dbReference type="Proteomes" id="UP000181873"/>
    </source>
</evidence>
<gene>
    <name evidence="5" type="ORF">BAU25_01375</name>
</gene>
<reference evidence="5 6" key="1">
    <citation type="submission" date="2016-06" db="EMBL/GenBank/DDBJ databases">
        <title>First insights into the genetic diversity and population structure of in the Bacillus cereus group bacteria from diverse marine environments.</title>
        <authorList>
            <person name="Liu Y."/>
            <person name="Lai Q."/>
            <person name="Shao Z."/>
        </authorList>
    </citation>
    <scope>NUCLEOTIDE SEQUENCE [LARGE SCALE GENOMIC DNA]</scope>
    <source>
        <strain evidence="5 6">N35-10-2</strain>
    </source>
</reference>
<dbReference type="InterPro" id="IPR001845">
    <property type="entry name" value="HTH_ArsR_DNA-bd_dom"/>
</dbReference>
<dbReference type="PANTHER" id="PTHR43132:SF2">
    <property type="entry name" value="ARSENICAL RESISTANCE OPERON REPRESSOR ARSR-RELATED"/>
    <property type="match status" value="1"/>
</dbReference>
<dbReference type="NCBIfam" id="NF033788">
    <property type="entry name" value="HTH_metalloreg"/>
    <property type="match status" value="1"/>
</dbReference>
<dbReference type="SMART" id="SM00418">
    <property type="entry name" value="HTH_ARSR"/>
    <property type="match status" value="1"/>
</dbReference>
<evidence type="ECO:0000256" key="3">
    <source>
        <dbReference type="ARBA" id="ARBA00023163"/>
    </source>
</evidence>
<dbReference type="InterPro" id="IPR036390">
    <property type="entry name" value="WH_DNA-bd_sf"/>
</dbReference>